<evidence type="ECO:0008006" key="7">
    <source>
        <dbReference type="Google" id="ProtNLM"/>
    </source>
</evidence>
<keyword evidence="6" id="KW-1185">Reference proteome</keyword>
<dbReference type="PANTHER" id="PTHR13056:SF0">
    <property type="entry name" value="VACUOLAR FUSION PROTEIN CCZ1 HOMOLOG-RELATED"/>
    <property type="match status" value="1"/>
</dbReference>
<dbReference type="AlphaFoldDB" id="A0AAW1UFT9"/>
<evidence type="ECO:0000259" key="3">
    <source>
        <dbReference type="Pfam" id="PF19032"/>
    </source>
</evidence>
<feature type="domain" description="CCZ1/INTU/HPS4 third Longin" evidence="4">
    <location>
        <begin position="358"/>
        <end position="452"/>
    </location>
</feature>
<evidence type="ECO:0000313" key="6">
    <source>
        <dbReference type="Proteomes" id="UP001431783"/>
    </source>
</evidence>
<gene>
    <name evidence="5" type="ORF">WA026_016435</name>
</gene>
<accession>A0AAW1UFT9</accession>
<reference evidence="5 6" key="1">
    <citation type="submission" date="2023-03" db="EMBL/GenBank/DDBJ databases">
        <title>Genome insight into feeding habits of ladybird beetles.</title>
        <authorList>
            <person name="Li H.-S."/>
            <person name="Huang Y.-H."/>
            <person name="Pang H."/>
        </authorList>
    </citation>
    <scope>NUCLEOTIDE SEQUENCE [LARGE SCALE GENOMIC DNA]</scope>
    <source>
        <strain evidence="5">SYSU_2023b</strain>
        <tissue evidence="5">Whole body</tissue>
    </source>
</reference>
<dbReference type="InterPro" id="IPR043987">
    <property type="entry name" value="CCZ1/INTU/HSP4_longin_1"/>
</dbReference>
<dbReference type="PANTHER" id="PTHR13056">
    <property type="entry name" value="VACUOLAR FUSION PROTEIN CCZ1 HOMOLOG-RELATED"/>
    <property type="match status" value="1"/>
</dbReference>
<name>A0AAW1UFT9_9CUCU</name>
<feature type="domain" description="CCZ1/INTU/HSP4 first Longin" evidence="2">
    <location>
        <begin position="9"/>
        <end position="132"/>
    </location>
</feature>
<protein>
    <recommendedName>
        <fullName evidence="7">Vacuolar fusion protein CCZ1 homolog</fullName>
    </recommendedName>
</protein>
<comment type="caution">
    <text evidence="5">The sequence shown here is derived from an EMBL/GenBank/DDBJ whole genome shotgun (WGS) entry which is preliminary data.</text>
</comment>
<dbReference type="Pfam" id="PF19032">
    <property type="entry name" value="Intu_longin_2"/>
    <property type="match status" value="1"/>
</dbReference>
<evidence type="ECO:0000313" key="5">
    <source>
        <dbReference type="EMBL" id="KAK9881558.1"/>
    </source>
</evidence>
<organism evidence="5 6">
    <name type="scientific">Henosepilachna vigintioctopunctata</name>
    <dbReference type="NCBI Taxonomy" id="420089"/>
    <lineage>
        <taxon>Eukaryota</taxon>
        <taxon>Metazoa</taxon>
        <taxon>Ecdysozoa</taxon>
        <taxon>Arthropoda</taxon>
        <taxon>Hexapoda</taxon>
        <taxon>Insecta</taxon>
        <taxon>Pterygota</taxon>
        <taxon>Neoptera</taxon>
        <taxon>Endopterygota</taxon>
        <taxon>Coleoptera</taxon>
        <taxon>Polyphaga</taxon>
        <taxon>Cucujiformia</taxon>
        <taxon>Coccinelloidea</taxon>
        <taxon>Coccinellidae</taxon>
        <taxon>Epilachninae</taxon>
        <taxon>Epilachnini</taxon>
        <taxon>Henosepilachna</taxon>
    </lineage>
</organism>
<dbReference type="Pfam" id="PF19033">
    <property type="entry name" value="Intu_longin_3"/>
    <property type="match status" value="1"/>
</dbReference>
<evidence type="ECO:0000259" key="2">
    <source>
        <dbReference type="Pfam" id="PF19031"/>
    </source>
</evidence>
<evidence type="ECO:0000259" key="4">
    <source>
        <dbReference type="Pfam" id="PF19033"/>
    </source>
</evidence>
<dbReference type="GO" id="GO:0016192">
    <property type="term" value="P:vesicle-mediated transport"/>
    <property type="evidence" value="ECO:0007669"/>
    <property type="project" value="InterPro"/>
</dbReference>
<feature type="domain" description="CCZ1/INTU second Longin" evidence="3">
    <location>
        <begin position="204"/>
        <end position="330"/>
    </location>
</feature>
<proteinExistence type="inferred from homology"/>
<dbReference type="InterPro" id="IPR043989">
    <property type="entry name" value="CCZ1/INTU/HSP4_longin_3"/>
</dbReference>
<dbReference type="InterPro" id="IPR013176">
    <property type="entry name" value="Ccz1"/>
</dbReference>
<dbReference type="EMBL" id="JARQZJ010000069">
    <property type="protein sequence ID" value="KAK9881558.1"/>
    <property type="molecule type" value="Genomic_DNA"/>
</dbReference>
<sequence length="466" mass="53038">MGDETTTSLRNFFIFNPTLGTKEGEELKKILYYHPVTDHVDVQIKNVGLVEGIINFTGTFGVSSDITSLHTQKTRQIFLEAEKNFWMVMILNVPMTTKVKDGVSSPEYLEGAIQDKVYQSVLRQAYFIYRLFWNTFQNTTNKDGVDALKTRLEIFYSAYLKSLKLAHADILNIFSGIQYLPLDKLTFLKVQCLINGLECDYPQVTHTAFLYNDHLIWSSVEPSDMQVLYHYLISTLLPANLEVELQGGSMQRHSTSPFSALRHGRFVTGPSNLKNAKTTGKVPRIYTFSGPTASCYHLIVYRVLSASLCLFVKAEKELDIDFFRKFDSYISPKLTSLVSDIAEYCSKQVSSPSNVPENAPKFIYFNKFNLAYKSTVHLDNKQSGNVTISDEQLKIIADLNTNGSSIEDSTETVVKTLNDYWVVAKTSNYREFYIVEQQRNAHLIDISKDIKTICETELKGIFFQPI</sequence>
<dbReference type="GO" id="GO:0035658">
    <property type="term" value="C:Mon1-Ccz1 complex"/>
    <property type="evidence" value="ECO:0007669"/>
    <property type="project" value="InterPro"/>
</dbReference>
<dbReference type="Proteomes" id="UP001431783">
    <property type="component" value="Unassembled WGS sequence"/>
</dbReference>
<dbReference type="Pfam" id="PF19031">
    <property type="entry name" value="Intu_longin_1"/>
    <property type="match status" value="1"/>
</dbReference>
<comment type="similarity">
    <text evidence="1">Belongs to the CCZ1 family.</text>
</comment>
<evidence type="ECO:0000256" key="1">
    <source>
        <dbReference type="ARBA" id="ARBA00005352"/>
    </source>
</evidence>
<dbReference type="InterPro" id="IPR043988">
    <property type="entry name" value="CCZ1/INTU_longin_2"/>
</dbReference>